<dbReference type="GO" id="GO:0016787">
    <property type="term" value="F:hydrolase activity"/>
    <property type="evidence" value="ECO:0007669"/>
    <property type="project" value="UniProtKB-KW"/>
</dbReference>
<evidence type="ECO:0000256" key="3">
    <source>
        <dbReference type="ARBA" id="ARBA00022722"/>
    </source>
</evidence>
<feature type="binding site" evidence="8">
    <location>
        <position position="7"/>
    </location>
    <ligand>
        <name>Mg(2+)</name>
        <dbReference type="ChEBI" id="CHEBI:18420"/>
    </ligand>
</feature>
<reference evidence="11 12" key="1">
    <citation type="submission" date="2018-03" db="EMBL/GenBank/DDBJ databases">
        <authorList>
            <person name="Nguyen K."/>
            <person name="Fouts D."/>
            <person name="Sutton G."/>
        </authorList>
    </citation>
    <scope>NUCLEOTIDE SEQUENCE [LARGE SCALE GENOMIC DNA]</scope>
    <source>
        <strain evidence="11 12">AU3578</strain>
    </source>
</reference>
<evidence type="ECO:0000256" key="7">
    <source>
        <dbReference type="ARBA" id="ARBA00038093"/>
    </source>
</evidence>
<dbReference type="GO" id="GO:0004540">
    <property type="term" value="F:RNA nuclease activity"/>
    <property type="evidence" value="ECO:0007669"/>
    <property type="project" value="InterPro"/>
</dbReference>
<dbReference type="GO" id="GO:0090729">
    <property type="term" value="F:toxin activity"/>
    <property type="evidence" value="ECO:0007669"/>
    <property type="project" value="UniProtKB-KW"/>
</dbReference>
<evidence type="ECO:0000313" key="13">
    <source>
        <dbReference type="Proteomes" id="UP000808215"/>
    </source>
</evidence>
<dbReference type="PANTHER" id="PTHR33653:SF1">
    <property type="entry name" value="RIBONUCLEASE VAPC2"/>
    <property type="match status" value="1"/>
</dbReference>
<dbReference type="EC" id="3.1.-.-" evidence="8"/>
<evidence type="ECO:0000313" key="11">
    <source>
        <dbReference type="EMBL" id="PRH43213.1"/>
    </source>
</evidence>
<keyword evidence="3 8" id="KW-0540">Nuclease</keyword>
<dbReference type="HAMAP" id="MF_00265">
    <property type="entry name" value="VapC_Nob1"/>
    <property type="match status" value="1"/>
</dbReference>
<comment type="cofactor">
    <cofactor evidence="1 8">
        <name>Mg(2+)</name>
        <dbReference type="ChEBI" id="CHEBI:18420"/>
    </cofactor>
</comment>
<evidence type="ECO:0000313" key="12">
    <source>
        <dbReference type="Proteomes" id="UP000237632"/>
    </source>
</evidence>
<dbReference type="Gene3D" id="3.40.50.1010">
    <property type="entry name" value="5'-nuclease"/>
    <property type="match status" value="1"/>
</dbReference>
<evidence type="ECO:0000259" key="9">
    <source>
        <dbReference type="Pfam" id="PF01850"/>
    </source>
</evidence>
<dbReference type="AlphaFoldDB" id="A0A132E290"/>
<evidence type="ECO:0000256" key="5">
    <source>
        <dbReference type="ARBA" id="ARBA00022801"/>
    </source>
</evidence>
<keyword evidence="6 8" id="KW-0460">Magnesium</keyword>
<dbReference type="RefSeq" id="WP_014725103.1">
    <property type="nucleotide sequence ID" value="NZ_BGKC01000008.1"/>
</dbReference>
<keyword evidence="13" id="KW-1185">Reference proteome</keyword>
<protein>
    <recommendedName>
        <fullName evidence="8">Ribonuclease VapC</fullName>
        <shortName evidence="8">RNase VapC</shortName>
        <ecNumber evidence="8">3.1.-.-</ecNumber>
    </recommendedName>
    <alternativeName>
        <fullName evidence="8">Toxin VapC</fullName>
    </alternativeName>
</protein>
<dbReference type="InterPro" id="IPR029060">
    <property type="entry name" value="PIN-like_dom_sf"/>
</dbReference>
<comment type="function">
    <text evidence="8">Toxic component of a toxin-antitoxin (TA) system. An RNase.</text>
</comment>
<keyword evidence="5 8" id="KW-0378">Hydrolase</keyword>
<keyword evidence="4 8" id="KW-0479">Metal-binding</keyword>
<dbReference type="CDD" id="cd18737">
    <property type="entry name" value="PIN_VapC4-5_FitB-like"/>
    <property type="match status" value="1"/>
</dbReference>
<keyword evidence="8" id="KW-0800">Toxin</keyword>
<dbReference type="GO" id="GO:0000287">
    <property type="term" value="F:magnesium ion binding"/>
    <property type="evidence" value="ECO:0007669"/>
    <property type="project" value="UniProtKB-UniRule"/>
</dbReference>
<proteinExistence type="inferred from homology"/>
<feature type="domain" description="PIN" evidence="9">
    <location>
        <begin position="5"/>
        <end position="106"/>
    </location>
</feature>
<dbReference type="EMBL" id="PVHK01000042">
    <property type="protein sequence ID" value="PRH43213.1"/>
    <property type="molecule type" value="Genomic_DNA"/>
</dbReference>
<dbReference type="InterPro" id="IPR050556">
    <property type="entry name" value="Type_II_TA_system_RNase"/>
</dbReference>
<name>A0A132E290_BURVI</name>
<dbReference type="Proteomes" id="UP000237632">
    <property type="component" value="Unassembled WGS sequence"/>
</dbReference>
<dbReference type="EMBL" id="JADVKH010000025">
    <property type="protein sequence ID" value="MBJ9688075.1"/>
    <property type="molecule type" value="Genomic_DNA"/>
</dbReference>
<sequence>MVNALFDTNILIDYLGGVEAAREELARYESRAISVVTWMEVLVGATASDDAAIRTWLSSFDIIPLDGAVANRAVAIRQARRIRLPDAIVWASAQVNGLLLVSRNTKDFPVTEPGIRAPYQL</sequence>
<evidence type="ECO:0000256" key="4">
    <source>
        <dbReference type="ARBA" id="ARBA00022723"/>
    </source>
</evidence>
<dbReference type="Pfam" id="PF01850">
    <property type="entry name" value="PIN"/>
    <property type="match status" value="1"/>
</dbReference>
<accession>A0A132E290</accession>
<reference evidence="10 13" key="2">
    <citation type="submission" date="2020-11" db="EMBL/GenBank/DDBJ databases">
        <title>Enhanced detection system for hospital associated transmission using whole genome sequencing surveillance.</title>
        <authorList>
            <person name="Harrison L.H."/>
            <person name="Van Tyne D."/>
            <person name="Marsh J.W."/>
            <person name="Griffith M.P."/>
            <person name="Snyder D.J."/>
            <person name="Cooper V.S."/>
            <person name="Mustapha M."/>
        </authorList>
    </citation>
    <scope>NUCLEOTIDE SEQUENCE [LARGE SCALE GENOMIC DNA]</scope>
    <source>
        <strain evidence="10 13">BC00020</strain>
    </source>
</reference>
<dbReference type="PANTHER" id="PTHR33653">
    <property type="entry name" value="RIBONUCLEASE VAPC2"/>
    <property type="match status" value="1"/>
</dbReference>
<dbReference type="Proteomes" id="UP000808215">
    <property type="component" value="Unassembled WGS sequence"/>
</dbReference>
<keyword evidence="2 8" id="KW-1277">Toxin-antitoxin system</keyword>
<evidence type="ECO:0000256" key="2">
    <source>
        <dbReference type="ARBA" id="ARBA00022649"/>
    </source>
</evidence>
<comment type="similarity">
    <text evidence="7 8">Belongs to the PINc/VapC protein family.</text>
</comment>
<dbReference type="GeneID" id="45679344"/>
<comment type="caution">
    <text evidence="11">The sequence shown here is derived from an EMBL/GenBank/DDBJ whole genome shotgun (WGS) entry which is preliminary data.</text>
</comment>
<evidence type="ECO:0000313" key="10">
    <source>
        <dbReference type="EMBL" id="MBJ9688075.1"/>
    </source>
</evidence>
<evidence type="ECO:0000256" key="6">
    <source>
        <dbReference type="ARBA" id="ARBA00022842"/>
    </source>
</evidence>
<feature type="binding site" evidence="8">
    <location>
        <position position="86"/>
    </location>
    <ligand>
        <name>Mg(2+)</name>
        <dbReference type="ChEBI" id="CHEBI:18420"/>
    </ligand>
</feature>
<evidence type="ECO:0000256" key="8">
    <source>
        <dbReference type="HAMAP-Rule" id="MF_00265"/>
    </source>
</evidence>
<evidence type="ECO:0000256" key="1">
    <source>
        <dbReference type="ARBA" id="ARBA00001946"/>
    </source>
</evidence>
<organism evidence="11 12">
    <name type="scientific">Burkholderia vietnamiensis</name>
    <dbReference type="NCBI Taxonomy" id="60552"/>
    <lineage>
        <taxon>Bacteria</taxon>
        <taxon>Pseudomonadati</taxon>
        <taxon>Pseudomonadota</taxon>
        <taxon>Betaproteobacteria</taxon>
        <taxon>Burkholderiales</taxon>
        <taxon>Burkholderiaceae</taxon>
        <taxon>Burkholderia</taxon>
        <taxon>Burkholderia cepacia complex</taxon>
    </lineage>
</organism>
<dbReference type="InterPro" id="IPR002716">
    <property type="entry name" value="PIN_dom"/>
</dbReference>
<gene>
    <name evidence="8" type="primary">vapC</name>
    <name evidence="11" type="ORF">C6T65_05795</name>
    <name evidence="10" type="ORF">I5589_13420</name>
</gene>
<dbReference type="InterPro" id="IPR022907">
    <property type="entry name" value="VapC_family"/>
</dbReference>
<dbReference type="SUPFAM" id="SSF88723">
    <property type="entry name" value="PIN domain-like"/>
    <property type="match status" value="1"/>
</dbReference>